<dbReference type="EMBL" id="CM023470">
    <property type="protein sequence ID" value="KAH7977793.1"/>
    <property type="molecule type" value="Genomic_DNA"/>
</dbReference>
<gene>
    <name evidence="1" type="ORF">HPB49_003589</name>
</gene>
<accession>A0ACB8DTX9</accession>
<sequence>MASHKQHKDSNLKMTLWREVAASILPNVNGEVALELIQKCWKSLRDKFRRTFNGRMLSQKSGAGADDVESVDTAWPYFELLLFLRDTMVTRPSGRPTQPLARFVLAISRLRPLCFADRRADACPPDEVASLQCPNGSPYSPYRFS</sequence>
<evidence type="ECO:0000313" key="1">
    <source>
        <dbReference type="EMBL" id="KAH7977793.1"/>
    </source>
</evidence>
<protein>
    <submittedName>
        <fullName evidence="1">Uncharacterized protein</fullName>
    </submittedName>
</protein>
<organism evidence="1 2">
    <name type="scientific">Dermacentor silvarum</name>
    <name type="common">Tick</name>
    <dbReference type="NCBI Taxonomy" id="543639"/>
    <lineage>
        <taxon>Eukaryota</taxon>
        <taxon>Metazoa</taxon>
        <taxon>Ecdysozoa</taxon>
        <taxon>Arthropoda</taxon>
        <taxon>Chelicerata</taxon>
        <taxon>Arachnida</taxon>
        <taxon>Acari</taxon>
        <taxon>Parasitiformes</taxon>
        <taxon>Ixodida</taxon>
        <taxon>Ixodoidea</taxon>
        <taxon>Ixodidae</taxon>
        <taxon>Rhipicephalinae</taxon>
        <taxon>Dermacentor</taxon>
    </lineage>
</organism>
<dbReference type="Proteomes" id="UP000821865">
    <property type="component" value="Chromosome 1"/>
</dbReference>
<reference evidence="1" key="1">
    <citation type="submission" date="2020-05" db="EMBL/GenBank/DDBJ databases">
        <title>Large-scale comparative analyses of tick genomes elucidate their genetic diversity and vector capacities.</title>
        <authorList>
            <person name="Jia N."/>
            <person name="Wang J."/>
            <person name="Shi W."/>
            <person name="Du L."/>
            <person name="Sun Y."/>
            <person name="Zhan W."/>
            <person name="Jiang J."/>
            <person name="Wang Q."/>
            <person name="Zhang B."/>
            <person name="Ji P."/>
            <person name="Sakyi L.B."/>
            <person name="Cui X."/>
            <person name="Yuan T."/>
            <person name="Jiang B."/>
            <person name="Yang W."/>
            <person name="Lam T.T.-Y."/>
            <person name="Chang Q."/>
            <person name="Ding S."/>
            <person name="Wang X."/>
            <person name="Zhu J."/>
            <person name="Ruan X."/>
            <person name="Zhao L."/>
            <person name="Wei J."/>
            <person name="Que T."/>
            <person name="Du C."/>
            <person name="Cheng J."/>
            <person name="Dai P."/>
            <person name="Han X."/>
            <person name="Huang E."/>
            <person name="Gao Y."/>
            <person name="Liu J."/>
            <person name="Shao H."/>
            <person name="Ye R."/>
            <person name="Li L."/>
            <person name="Wei W."/>
            <person name="Wang X."/>
            <person name="Wang C."/>
            <person name="Yang T."/>
            <person name="Huo Q."/>
            <person name="Li W."/>
            <person name="Guo W."/>
            <person name="Chen H."/>
            <person name="Zhou L."/>
            <person name="Ni X."/>
            <person name="Tian J."/>
            <person name="Zhou Y."/>
            <person name="Sheng Y."/>
            <person name="Liu T."/>
            <person name="Pan Y."/>
            <person name="Xia L."/>
            <person name="Li J."/>
            <person name="Zhao F."/>
            <person name="Cao W."/>
        </authorList>
    </citation>
    <scope>NUCLEOTIDE SEQUENCE</scope>
    <source>
        <strain evidence="1">Dsil-2018</strain>
    </source>
</reference>
<name>A0ACB8DTX9_DERSI</name>
<keyword evidence="2" id="KW-1185">Reference proteome</keyword>
<proteinExistence type="predicted"/>
<comment type="caution">
    <text evidence="1">The sequence shown here is derived from an EMBL/GenBank/DDBJ whole genome shotgun (WGS) entry which is preliminary data.</text>
</comment>
<evidence type="ECO:0000313" key="2">
    <source>
        <dbReference type="Proteomes" id="UP000821865"/>
    </source>
</evidence>